<dbReference type="Pfam" id="PF03015">
    <property type="entry name" value="Sterile"/>
    <property type="match status" value="1"/>
</dbReference>
<evidence type="ECO:0000256" key="4">
    <source>
        <dbReference type="ARBA" id="ARBA00022692"/>
    </source>
</evidence>
<dbReference type="SUPFAM" id="SSF51735">
    <property type="entry name" value="NAD(P)-binding Rossmann-fold domains"/>
    <property type="match status" value="1"/>
</dbReference>
<evidence type="ECO:0000256" key="3">
    <source>
        <dbReference type="ARBA" id="ARBA00022516"/>
    </source>
</evidence>
<feature type="transmembrane region" description="Helical" evidence="10">
    <location>
        <begin position="345"/>
        <end position="368"/>
    </location>
</feature>
<dbReference type="EMBL" id="GBBI01003328">
    <property type="protein sequence ID" value="JAC15384.1"/>
    <property type="molecule type" value="mRNA"/>
</dbReference>
<evidence type="ECO:0000256" key="1">
    <source>
        <dbReference type="ARBA" id="ARBA00004141"/>
    </source>
</evidence>
<keyword evidence="3 10" id="KW-0444">Lipid biosynthesis</keyword>
<dbReference type="PANTHER" id="PTHR11011:SF12">
    <property type="entry name" value="FATTY ACYL-COA REDUCTASE"/>
    <property type="match status" value="1"/>
</dbReference>
<dbReference type="CDD" id="cd09071">
    <property type="entry name" value="FAR_C"/>
    <property type="match status" value="1"/>
</dbReference>
<keyword evidence="8 10" id="KW-0472">Membrane</keyword>
<keyword evidence="4 10" id="KW-0812">Transmembrane</keyword>
<feature type="domain" description="Thioester reductase (TE)" evidence="12">
    <location>
        <begin position="13"/>
        <end position="283"/>
    </location>
</feature>
<evidence type="ECO:0000256" key="5">
    <source>
        <dbReference type="ARBA" id="ARBA00022857"/>
    </source>
</evidence>
<reference evidence="13" key="1">
    <citation type="journal article" date="2014" name="PLoS Negl. Trop. Dis.">
        <title>An updated insight into the Sialotranscriptome of Triatoma infestans: developmental stage and geographic variations.</title>
        <authorList>
            <person name="Schwarz A."/>
            <person name="Medrano-Mercado N."/>
            <person name="Schaub G.A."/>
            <person name="Struchiner C.J."/>
            <person name="Bargues M.D."/>
            <person name="Levy M.Z."/>
            <person name="Ribeiro J.M."/>
        </authorList>
    </citation>
    <scope>NUCLEOTIDE SEQUENCE</scope>
    <source>
        <strain evidence="13">Chile</strain>
        <tissue evidence="13">Salivary glands</tissue>
    </source>
</reference>
<evidence type="ECO:0000256" key="6">
    <source>
        <dbReference type="ARBA" id="ARBA00022989"/>
    </source>
</evidence>
<dbReference type="EC" id="1.2.1.84" evidence="10"/>
<dbReference type="GO" id="GO:0080019">
    <property type="term" value="F:alcohol-forming very long-chain fatty acyl-CoA reductase activity"/>
    <property type="evidence" value="ECO:0007669"/>
    <property type="project" value="InterPro"/>
</dbReference>
<dbReference type="InterPro" id="IPR033640">
    <property type="entry name" value="FAR_C"/>
</dbReference>
<evidence type="ECO:0000313" key="13">
    <source>
        <dbReference type="EMBL" id="JAC15384.1"/>
    </source>
</evidence>
<evidence type="ECO:0000259" key="11">
    <source>
        <dbReference type="Pfam" id="PF03015"/>
    </source>
</evidence>
<proteinExistence type="evidence at transcript level"/>
<dbReference type="GO" id="GO:0005777">
    <property type="term" value="C:peroxisome"/>
    <property type="evidence" value="ECO:0007669"/>
    <property type="project" value="TreeGrafter"/>
</dbReference>
<evidence type="ECO:0000256" key="10">
    <source>
        <dbReference type="RuleBase" id="RU363097"/>
    </source>
</evidence>
<dbReference type="PANTHER" id="PTHR11011">
    <property type="entry name" value="MALE STERILITY PROTEIN 2-RELATED"/>
    <property type="match status" value="1"/>
</dbReference>
<name>A0A023F2W7_TRIIF</name>
<comment type="catalytic activity">
    <reaction evidence="9 10">
        <text>a long-chain fatty acyl-CoA + 2 NADPH + 2 H(+) = a long-chain primary fatty alcohol + 2 NADP(+) + CoA</text>
        <dbReference type="Rhea" id="RHEA:52716"/>
        <dbReference type="ChEBI" id="CHEBI:15378"/>
        <dbReference type="ChEBI" id="CHEBI:57287"/>
        <dbReference type="ChEBI" id="CHEBI:57783"/>
        <dbReference type="ChEBI" id="CHEBI:58349"/>
        <dbReference type="ChEBI" id="CHEBI:77396"/>
        <dbReference type="ChEBI" id="CHEBI:83139"/>
        <dbReference type="EC" id="1.2.1.84"/>
    </reaction>
</comment>
<keyword evidence="10" id="KW-0560">Oxidoreductase</keyword>
<evidence type="ECO:0000259" key="12">
    <source>
        <dbReference type="Pfam" id="PF07993"/>
    </source>
</evidence>
<dbReference type="CDD" id="cd05236">
    <property type="entry name" value="FAR-N_SDR_e"/>
    <property type="match status" value="1"/>
</dbReference>
<feature type="non-terminal residue" evidence="13">
    <location>
        <position position="1"/>
    </location>
</feature>
<feature type="domain" description="Fatty acyl-CoA reductase C-terminal" evidence="11">
    <location>
        <begin position="355"/>
        <end position="446"/>
    </location>
</feature>
<dbReference type="FunFam" id="3.40.50.720:FF:000143">
    <property type="entry name" value="Fatty acyl-CoA reductase"/>
    <property type="match status" value="1"/>
</dbReference>
<comment type="similarity">
    <text evidence="2 10">Belongs to the fatty acyl-CoA reductase family.</text>
</comment>
<comment type="subcellular location">
    <subcellularLocation>
        <location evidence="1">Membrane</location>
        <topology evidence="1">Multi-pass membrane protein</topology>
    </subcellularLocation>
</comment>
<evidence type="ECO:0000256" key="9">
    <source>
        <dbReference type="ARBA" id="ARBA00052530"/>
    </source>
</evidence>
<comment type="function">
    <text evidence="10">Catalyzes the reduction of fatty acyl-CoA to fatty alcohols.</text>
</comment>
<evidence type="ECO:0000256" key="8">
    <source>
        <dbReference type="ARBA" id="ARBA00023136"/>
    </source>
</evidence>
<dbReference type="Pfam" id="PF07993">
    <property type="entry name" value="NAD_binding_4"/>
    <property type="match status" value="1"/>
</dbReference>
<dbReference type="InterPro" id="IPR013120">
    <property type="entry name" value="FAR_NAD-bd"/>
</dbReference>
<keyword evidence="5 10" id="KW-0521">NADP</keyword>
<evidence type="ECO:0000256" key="2">
    <source>
        <dbReference type="ARBA" id="ARBA00005928"/>
    </source>
</evidence>
<dbReference type="InterPro" id="IPR036291">
    <property type="entry name" value="NAD(P)-bd_dom_sf"/>
</dbReference>
<protein>
    <recommendedName>
        <fullName evidence="10">Fatty acyl-CoA reductase</fullName>
        <ecNumber evidence="10">1.2.1.84</ecNumber>
    </recommendedName>
</protein>
<accession>A0A023F2W7</accession>
<organism evidence="13">
    <name type="scientific">Triatoma infestans</name>
    <name type="common">Assassin bug</name>
    <dbReference type="NCBI Taxonomy" id="30076"/>
    <lineage>
        <taxon>Eukaryota</taxon>
        <taxon>Metazoa</taxon>
        <taxon>Ecdysozoa</taxon>
        <taxon>Arthropoda</taxon>
        <taxon>Hexapoda</taxon>
        <taxon>Insecta</taxon>
        <taxon>Pterygota</taxon>
        <taxon>Neoptera</taxon>
        <taxon>Paraneoptera</taxon>
        <taxon>Hemiptera</taxon>
        <taxon>Heteroptera</taxon>
        <taxon>Panheteroptera</taxon>
        <taxon>Cimicomorpha</taxon>
        <taxon>Reduviidae</taxon>
        <taxon>Triatominae</taxon>
        <taxon>Triatoma</taxon>
    </lineage>
</organism>
<dbReference type="GO" id="GO:0016020">
    <property type="term" value="C:membrane"/>
    <property type="evidence" value="ECO:0007669"/>
    <property type="project" value="UniProtKB-SubCell"/>
</dbReference>
<dbReference type="InterPro" id="IPR026055">
    <property type="entry name" value="FAR"/>
</dbReference>
<sequence>SVREWYKGKNVLLSGGTGFMGKVLVEKLLRSCSNIGTIYIICRSKRGLTPAQRIADFAKIPLFGPLLKENPKALQKIVAVEGDITEEDLGLKPEVRLELQQKVNVIFHAAASLKLEAGLKEATAFNLKGTLRMLDLALGIKNLEAFLHLSTAFCHCEEDVLEEKLYEPIYNPHDILRAMDWMNDKMIEVITPKLLDRHPNCYTFTKRLAESLVAEYGSKLPLTVVRPSVVVPSMKEPLRGWVDSLNGPIGVMAAAGKGVLRSMLCKPDYRAELIPVDVAINSIVTLAYKRATMQTNEVPTYNLSSSKTVPLIWGDLVDIGRDIIRKYPYDAGLWYPGGTMRTNPYIHAIFVFLCQTIPAYLIDFIMLLTRNKRFMVRIQNRISLGMELLQYFTMRQWNFKNEQFISAFKSLNPEEQEIFFLPLSDVDVSQLIKDAILGSRIYCLKEPIESLPRARKHLKWLYWLDKISQLCLVLLFAWMLISYFPVLRQFVNIITPDFAASRMMHKVTKTA</sequence>
<dbReference type="Gene3D" id="3.40.50.720">
    <property type="entry name" value="NAD(P)-binding Rossmann-like Domain"/>
    <property type="match status" value="1"/>
</dbReference>
<dbReference type="GO" id="GO:0035336">
    <property type="term" value="P:long-chain fatty-acyl-CoA metabolic process"/>
    <property type="evidence" value="ECO:0007669"/>
    <property type="project" value="TreeGrafter"/>
</dbReference>
<dbReference type="AlphaFoldDB" id="A0A023F2W7"/>
<feature type="transmembrane region" description="Helical" evidence="10">
    <location>
        <begin position="460"/>
        <end position="481"/>
    </location>
</feature>
<keyword evidence="6 10" id="KW-1133">Transmembrane helix</keyword>
<dbReference type="GO" id="GO:0102965">
    <property type="term" value="F:alcohol-forming long-chain fatty acyl-CoA reductase activity"/>
    <property type="evidence" value="ECO:0007669"/>
    <property type="project" value="UniProtKB-EC"/>
</dbReference>
<keyword evidence="7 10" id="KW-0443">Lipid metabolism</keyword>
<evidence type="ECO:0000256" key="7">
    <source>
        <dbReference type="ARBA" id="ARBA00023098"/>
    </source>
</evidence>